<comment type="similarity">
    <text evidence="6">Belongs to the tRNA(Ile)-lysidine synthase family.</text>
</comment>
<evidence type="ECO:0000313" key="9">
    <source>
        <dbReference type="Proteomes" id="UP001348149"/>
    </source>
</evidence>
<dbReference type="HAMAP" id="MF_01161">
    <property type="entry name" value="tRNA_Ile_lys_synt"/>
    <property type="match status" value="1"/>
</dbReference>
<comment type="caution">
    <text evidence="8">The sequence shown here is derived from an EMBL/GenBank/DDBJ whole genome shotgun (WGS) entry which is preliminary data.</text>
</comment>
<name>A0ABU6HF55_9RHOB</name>
<comment type="domain">
    <text evidence="6">The N-terminal region contains the highly conserved SGGXDS motif, predicted to be a P-loop motif involved in ATP binding.</text>
</comment>
<dbReference type="RefSeq" id="WP_326295496.1">
    <property type="nucleotide sequence ID" value="NZ_JAYLLH010000001.1"/>
</dbReference>
<keyword evidence="4 6" id="KW-0067">ATP-binding</keyword>
<dbReference type="PANTHER" id="PTHR43033:SF1">
    <property type="entry name" value="TRNA(ILE)-LYSIDINE SYNTHASE-RELATED"/>
    <property type="match status" value="1"/>
</dbReference>
<evidence type="ECO:0000256" key="6">
    <source>
        <dbReference type="HAMAP-Rule" id="MF_01161"/>
    </source>
</evidence>
<keyword evidence="9" id="KW-1185">Reference proteome</keyword>
<protein>
    <recommendedName>
        <fullName evidence="6">tRNA(Ile)-lysidine synthase</fullName>
        <ecNumber evidence="6">6.3.4.19</ecNumber>
    </recommendedName>
    <alternativeName>
        <fullName evidence="6">tRNA(Ile)-2-lysyl-cytidine synthase</fullName>
    </alternativeName>
    <alternativeName>
        <fullName evidence="6">tRNA(Ile)-lysidine synthetase</fullName>
    </alternativeName>
</protein>
<dbReference type="CDD" id="cd01992">
    <property type="entry name" value="TilS_N"/>
    <property type="match status" value="1"/>
</dbReference>
<evidence type="ECO:0000313" key="8">
    <source>
        <dbReference type="EMBL" id="MEC3859700.1"/>
    </source>
</evidence>
<dbReference type="InterPro" id="IPR012795">
    <property type="entry name" value="tRNA_Ile_lys_synt_N"/>
</dbReference>
<evidence type="ECO:0000256" key="2">
    <source>
        <dbReference type="ARBA" id="ARBA00022694"/>
    </source>
</evidence>
<reference evidence="8 9" key="1">
    <citation type="submission" date="2024-01" db="EMBL/GenBank/DDBJ databases">
        <title>Mesobacterium rodlantinim sp. nov., isolated from shallow sea hydrothermal systems off Kueishantao Island.</title>
        <authorList>
            <person name="Su Z."/>
            <person name="Tang K."/>
        </authorList>
    </citation>
    <scope>NUCLEOTIDE SEQUENCE [LARGE SCALE GENOMIC DNA]</scope>
    <source>
        <strain evidence="8 9">TK19101</strain>
    </source>
</reference>
<keyword evidence="2 6" id="KW-0819">tRNA processing</keyword>
<dbReference type="PANTHER" id="PTHR43033">
    <property type="entry name" value="TRNA(ILE)-LYSIDINE SYNTHASE-RELATED"/>
    <property type="match status" value="1"/>
</dbReference>
<accession>A0ABU6HF55</accession>
<dbReference type="GO" id="GO:0032267">
    <property type="term" value="F:tRNA(Ile)-lysidine synthase activity"/>
    <property type="evidence" value="ECO:0007669"/>
    <property type="project" value="UniProtKB-EC"/>
</dbReference>
<dbReference type="SUPFAM" id="SSF52402">
    <property type="entry name" value="Adenine nucleotide alpha hydrolases-like"/>
    <property type="match status" value="1"/>
</dbReference>
<feature type="domain" description="tRNA(Ile)-lysidine/2-thiocytidine synthase N-terminal" evidence="7">
    <location>
        <begin position="13"/>
        <end position="223"/>
    </location>
</feature>
<dbReference type="InterPro" id="IPR014729">
    <property type="entry name" value="Rossmann-like_a/b/a_fold"/>
</dbReference>
<dbReference type="InterPro" id="IPR011063">
    <property type="entry name" value="TilS/TtcA_N"/>
</dbReference>
<dbReference type="EC" id="6.3.4.19" evidence="6"/>
<proteinExistence type="inferred from homology"/>
<sequence>MGQLLGPDFPSDIALAVSGGGDSMAMLYLAHNWTRVYGVRLWVVTVDHGLRAQSAAEAAMVAEECQALGWPHATLRWHWDGQGNLMDAARRARLSLIDRWRGPIAHVLMAHTADDLAETFLQRLKRGSGVDGLSAMAARRRVRPQPGDRTVLADADITATHMPPLPARRVAGEPAYSPDFEVLRPCLDMRREHLRHYLKTLRGRWVDDPSNDDPGFDRVRMRRLLAELEGHGLGVETLAPTARRMARAQVALRARAAQVWAAIGQEDRDAGHILFDRTGFSEVEEDTQLRLLAAALQYVSTAEYRPRLATLEHLLDRLLSGGAGTLHGCEARCERRAIRVYREFSQVADTAEQIGSSTVWDKRWRISGTDFNGLTVRALGEDGWAQAGDKPETAPPFHAARSLPSVWSGDRLVWCWPVGVGDRGRILPGASNNTASDFGTFLLSH</sequence>
<dbReference type="Pfam" id="PF01171">
    <property type="entry name" value="ATP_bind_3"/>
    <property type="match status" value="1"/>
</dbReference>
<dbReference type="InterPro" id="IPR012094">
    <property type="entry name" value="tRNA_Ile_lys_synt"/>
</dbReference>
<evidence type="ECO:0000256" key="3">
    <source>
        <dbReference type="ARBA" id="ARBA00022741"/>
    </source>
</evidence>
<keyword evidence="3 6" id="KW-0547">Nucleotide-binding</keyword>
<keyword evidence="1 6" id="KW-0436">Ligase</keyword>
<evidence type="ECO:0000259" key="7">
    <source>
        <dbReference type="Pfam" id="PF01171"/>
    </source>
</evidence>
<comment type="subcellular location">
    <subcellularLocation>
        <location evidence="6">Cytoplasm</location>
    </subcellularLocation>
</comment>
<dbReference type="NCBIfam" id="TIGR02432">
    <property type="entry name" value="lysidine_TilS_N"/>
    <property type="match status" value="1"/>
</dbReference>
<dbReference type="Proteomes" id="UP001348149">
    <property type="component" value="Unassembled WGS sequence"/>
</dbReference>
<evidence type="ECO:0000256" key="5">
    <source>
        <dbReference type="ARBA" id="ARBA00048539"/>
    </source>
</evidence>
<organism evidence="8 9">
    <name type="scientific">Mesobacterium hydrothermale</name>
    <dbReference type="NCBI Taxonomy" id="3111907"/>
    <lineage>
        <taxon>Bacteria</taxon>
        <taxon>Pseudomonadati</taxon>
        <taxon>Pseudomonadota</taxon>
        <taxon>Alphaproteobacteria</taxon>
        <taxon>Rhodobacterales</taxon>
        <taxon>Roseobacteraceae</taxon>
        <taxon>Mesobacterium</taxon>
    </lineage>
</organism>
<evidence type="ECO:0000256" key="1">
    <source>
        <dbReference type="ARBA" id="ARBA00022598"/>
    </source>
</evidence>
<evidence type="ECO:0000256" key="4">
    <source>
        <dbReference type="ARBA" id="ARBA00022840"/>
    </source>
</evidence>
<dbReference type="Gene3D" id="3.40.50.620">
    <property type="entry name" value="HUPs"/>
    <property type="match status" value="1"/>
</dbReference>
<dbReference type="EMBL" id="JAYLLH010000001">
    <property type="protein sequence ID" value="MEC3859700.1"/>
    <property type="molecule type" value="Genomic_DNA"/>
</dbReference>
<gene>
    <name evidence="6 8" type="primary">tilS</name>
    <name evidence="8" type="ORF">VK792_00265</name>
</gene>
<keyword evidence="6" id="KW-0963">Cytoplasm</keyword>
<comment type="function">
    <text evidence="6">Ligates lysine onto the cytidine present at position 34 of the AUA codon-specific tRNA(Ile) that contains the anticodon CAU, in an ATP-dependent manner. Cytidine is converted to lysidine, thus changing the amino acid specificity of the tRNA from methionine to isoleucine.</text>
</comment>
<feature type="binding site" evidence="6">
    <location>
        <begin position="18"/>
        <end position="23"/>
    </location>
    <ligand>
        <name>ATP</name>
        <dbReference type="ChEBI" id="CHEBI:30616"/>
    </ligand>
</feature>
<comment type="catalytic activity">
    <reaction evidence="5 6">
        <text>cytidine(34) in tRNA(Ile2) + L-lysine + ATP = lysidine(34) in tRNA(Ile2) + AMP + diphosphate + H(+)</text>
        <dbReference type="Rhea" id="RHEA:43744"/>
        <dbReference type="Rhea" id="RHEA-COMP:10625"/>
        <dbReference type="Rhea" id="RHEA-COMP:10670"/>
        <dbReference type="ChEBI" id="CHEBI:15378"/>
        <dbReference type="ChEBI" id="CHEBI:30616"/>
        <dbReference type="ChEBI" id="CHEBI:32551"/>
        <dbReference type="ChEBI" id="CHEBI:33019"/>
        <dbReference type="ChEBI" id="CHEBI:82748"/>
        <dbReference type="ChEBI" id="CHEBI:83665"/>
        <dbReference type="ChEBI" id="CHEBI:456215"/>
        <dbReference type="EC" id="6.3.4.19"/>
    </reaction>
</comment>